<protein>
    <submittedName>
        <fullName evidence="1">TIGR04338 family metallohydrolase</fullName>
    </submittedName>
</protein>
<evidence type="ECO:0000313" key="2">
    <source>
        <dbReference type="Proteomes" id="UP001596223"/>
    </source>
</evidence>
<proteinExistence type="predicted"/>
<reference evidence="2" key="1">
    <citation type="journal article" date="2019" name="Int. J. Syst. Evol. Microbiol.">
        <title>The Global Catalogue of Microorganisms (GCM) 10K type strain sequencing project: providing services to taxonomists for standard genome sequencing and annotation.</title>
        <authorList>
            <consortium name="The Broad Institute Genomics Platform"/>
            <consortium name="The Broad Institute Genome Sequencing Center for Infectious Disease"/>
            <person name="Wu L."/>
            <person name="Ma J."/>
        </authorList>
    </citation>
    <scope>NUCLEOTIDE SEQUENCE [LARGE SCALE GENOMIC DNA]</scope>
    <source>
        <strain evidence="2">CCUG 36956</strain>
    </source>
</reference>
<dbReference type="RefSeq" id="WP_378603261.1">
    <property type="nucleotide sequence ID" value="NZ_JBHSQN010000005.1"/>
</dbReference>
<dbReference type="Proteomes" id="UP001596223">
    <property type="component" value="Unassembled WGS sequence"/>
</dbReference>
<comment type="caution">
    <text evidence="1">The sequence shown here is derived from an EMBL/GenBank/DDBJ whole genome shotgun (WGS) entry which is preliminary data.</text>
</comment>
<dbReference type="EMBL" id="JBHSQN010000005">
    <property type="protein sequence ID" value="MFC6011487.1"/>
    <property type="molecule type" value="Genomic_DNA"/>
</dbReference>
<dbReference type="NCBIfam" id="TIGR04338">
    <property type="entry name" value="HEXXH_Rv0185"/>
    <property type="match status" value="1"/>
</dbReference>
<organism evidence="1 2">
    <name type="scientific">Nocardia lasii</name>
    <dbReference type="NCBI Taxonomy" id="1616107"/>
    <lineage>
        <taxon>Bacteria</taxon>
        <taxon>Bacillati</taxon>
        <taxon>Actinomycetota</taxon>
        <taxon>Actinomycetes</taxon>
        <taxon>Mycobacteriales</taxon>
        <taxon>Nocardiaceae</taxon>
        <taxon>Nocardia</taxon>
    </lineage>
</organism>
<sequence length="172" mass="19264">MSETGSGRRRDNQRAKVYDGEQLLRGIFDRADEFGHRTIEVYGSQLTLPVERRFASVESVQSYVDKVLALNWVRAHWNRASLPVRVRSRAGTTAAHYEPENAVLAVPLHTTWALRELVILHELTHHLAPDQTEAPHGPEFCTRYAELVDGTIGPEAGLLTRSTFTGCGVRFG</sequence>
<keyword evidence="2" id="KW-1185">Reference proteome</keyword>
<dbReference type="InterPro" id="IPR027595">
    <property type="entry name" value="CHP04338"/>
</dbReference>
<accession>A0ABW1JR81</accession>
<name>A0ABW1JR81_9NOCA</name>
<evidence type="ECO:0000313" key="1">
    <source>
        <dbReference type="EMBL" id="MFC6011487.1"/>
    </source>
</evidence>
<gene>
    <name evidence="1" type="ORF">ACFP3H_10535</name>
</gene>